<evidence type="ECO:0000313" key="2">
    <source>
        <dbReference type="EMBL" id="QNM07427.1"/>
    </source>
</evidence>
<keyword evidence="3" id="KW-1185">Reference proteome</keyword>
<dbReference type="Pfam" id="PF07883">
    <property type="entry name" value="Cupin_2"/>
    <property type="match status" value="1"/>
</dbReference>
<dbReference type="AlphaFoldDB" id="A0A7G9G9E5"/>
<accession>A0A7G9G9E5</accession>
<dbReference type="InterPro" id="IPR011051">
    <property type="entry name" value="RmlC_Cupin_sf"/>
</dbReference>
<dbReference type="Gene3D" id="2.60.120.10">
    <property type="entry name" value="Jelly Rolls"/>
    <property type="match status" value="1"/>
</dbReference>
<dbReference type="EMBL" id="CP060635">
    <property type="protein sequence ID" value="QNM07427.1"/>
    <property type="molecule type" value="Genomic_DNA"/>
</dbReference>
<dbReference type="PANTHER" id="PTHR37694">
    <property type="entry name" value="SLR8022 PROTEIN"/>
    <property type="match status" value="1"/>
</dbReference>
<proteinExistence type="predicted"/>
<dbReference type="SUPFAM" id="SSF51182">
    <property type="entry name" value="RmlC-like cupins"/>
    <property type="match status" value="1"/>
</dbReference>
<evidence type="ECO:0000259" key="1">
    <source>
        <dbReference type="Pfam" id="PF07883"/>
    </source>
</evidence>
<dbReference type="InterPro" id="IPR013096">
    <property type="entry name" value="Cupin_2"/>
</dbReference>
<gene>
    <name evidence="2" type="ORF">H9Q79_10820</name>
</gene>
<dbReference type="PANTHER" id="PTHR37694:SF1">
    <property type="entry name" value="SLR8022 PROTEIN"/>
    <property type="match status" value="1"/>
</dbReference>
<protein>
    <submittedName>
        <fullName evidence="2">Cupin domain-containing protein</fullName>
    </submittedName>
</protein>
<dbReference type="InterPro" id="IPR014710">
    <property type="entry name" value="RmlC-like_jellyroll"/>
</dbReference>
<dbReference type="CDD" id="cd02230">
    <property type="entry name" value="cupin_HP0902-like"/>
    <property type="match status" value="1"/>
</dbReference>
<name>A0A7G9G9E5_9FIRM</name>
<dbReference type="KEGG" id="whj:H9Q79_10820"/>
<dbReference type="Proteomes" id="UP000515860">
    <property type="component" value="Chromosome"/>
</dbReference>
<sequence length="111" mass="11913">MNDLIKNIGRAQPLSLKDRVNYEPGKIVSLTLAAQPNAGITLFAFDATEALNPHTAPGDAMAYILEGEARITVDQTSHHLTAGEVIVMPAEIPHAVEALTPFKMLLILIKG</sequence>
<organism evidence="2 3">
    <name type="scientific">Wansuia hejianensis</name>
    <dbReference type="NCBI Taxonomy" id="2763667"/>
    <lineage>
        <taxon>Bacteria</taxon>
        <taxon>Bacillati</taxon>
        <taxon>Bacillota</taxon>
        <taxon>Clostridia</taxon>
        <taxon>Lachnospirales</taxon>
        <taxon>Lachnospiraceae</taxon>
        <taxon>Wansuia</taxon>
    </lineage>
</organism>
<dbReference type="RefSeq" id="WP_249328278.1">
    <property type="nucleotide sequence ID" value="NZ_CP060635.1"/>
</dbReference>
<feature type="domain" description="Cupin type-2" evidence="1">
    <location>
        <begin position="49"/>
        <end position="107"/>
    </location>
</feature>
<evidence type="ECO:0000313" key="3">
    <source>
        <dbReference type="Proteomes" id="UP000515860"/>
    </source>
</evidence>
<reference evidence="2 3" key="1">
    <citation type="submission" date="2020-08" db="EMBL/GenBank/DDBJ databases">
        <authorList>
            <person name="Liu C."/>
            <person name="Sun Q."/>
        </authorList>
    </citation>
    <scope>NUCLEOTIDE SEQUENCE [LARGE SCALE GENOMIC DNA]</scope>
    <source>
        <strain evidence="2 3">NSJ-29</strain>
    </source>
</reference>